<name>A0A919VK82_9ACTN</name>
<evidence type="ECO:0000313" key="3">
    <source>
        <dbReference type="Proteomes" id="UP000681340"/>
    </source>
</evidence>
<feature type="region of interest" description="Disordered" evidence="1">
    <location>
        <begin position="74"/>
        <end position="106"/>
    </location>
</feature>
<sequence>MLRLRPCPKAGDPRLRTAAGKLRHLVQATVLDWRGALRTGTLVGPRRLRRLALDRAAARDDLDLMRALVAQGCDPAEPARNGLTPAVPEPGSGKGVRPGIGGTDRA</sequence>
<proteinExistence type="predicted"/>
<keyword evidence="3" id="KW-1185">Reference proteome</keyword>
<dbReference type="AlphaFoldDB" id="A0A919VK82"/>
<protein>
    <recommendedName>
        <fullName evidence="4">Ankyrin repeat protein</fullName>
    </recommendedName>
</protein>
<evidence type="ECO:0000313" key="2">
    <source>
        <dbReference type="EMBL" id="GIM66330.1"/>
    </source>
</evidence>
<feature type="compositionally biased region" description="Gly residues" evidence="1">
    <location>
        <begin position="92"/>
        <end position="106"/>
    </location>
</feature>
<dbReference type="Proteomes" id="UP000681340">
    <property type="component" value="Unassembled WGS sequence"/>
</dbReference>
<gene>
    <name evidence="2" type="ORF">Aau02nite_22650</name>
</gene>
<evidence type="ECO:0000256" key="1">
    <source>
        <dbReference type="SAM" id="MobiDB-lite"/>
    </source>
</evidence>
<reference evidence="2" key="1">
    <citation type="submission" date="2021-03" db="EMBL/GenBank/DDBJ databases">
        <title>Whole genome shotgun sequence of Actinoplanes auranticolor NBRC 12245.</title>
        <authorList>
            <person name="Komaki H."/>
            <person name="Tamura T."/>
        </authorList>
    </citation>
    <scope>NUCLEOTIDE SEQUENCE</scope>
    <source>
        <strain evidence="2">NBRC 12245</strain>
    </source>
</reference>
<dbReference type="EMBL" id="BOQL01000018">
    <property type="protein sequence ID" value="GIM66330.1"/>
    <property type="molecule type" value="Genomic_DNA"/>
</dbReference>
<evidence type="ECO:0008006" key="4">
    <source>
        <dbReference type="Google" id="ProtNLM"/>
    </source>
</evidence>
<organism evidence="2 3">
    <name type="scientific">Actinoplanes auranticolor</name>
    <dbReference type="NCBI Taxonomy" id="47988"/>
    <lineage>
        <taxon>Bacteria</taxon>
        <taxon>Bacillati</taxon>
        <taxon>Actinomycetota</taxon>
        <taxon>Actinomycetes</taxon>
        <taxon>Micromonosporales</taxon>
        <taxon>Micromonosporaceae</taxon>
        <taxon>Actinoplanes</taxon>
    </lineage>
</organism>
<accession>A0A919VK82</accession>
<dbReference type="RefSeq" id="WP_212988289.1">
    <property type="nucleotide sequence ID" value="NZ_BAABEA010000009.1"/>
</dbReference>
<comment type="caution">
    <text evidence="2">The sequence shown here is derived from an EMBL/GenBank/DDBJ whole genome shotgun (WGS) entry which is preliminary data.</text>
</comment>